<dbReference type="AlphaFoldDB" id="A0AAV0PMP4"/>
<keyword evidence="1" id="KW-0732">Signal</keyword>
<dbReference type="EMBL" id="CAMGYJ010000009">
    <property type="protein sequence ID" value="CAI0471473.1"/>
    <property type="molecule type" value="Genomic_DNA"/>
</dbReference>
<evidence type="ECO:0000256" key="1">
    <source>
        <dbReference type="SAM" id="SignalP"/>
    </source>
</evidence>
<sequence length="49" mass="5791">MFHLGLLVGLLIFTKRSSLMCCTETLKQAIYYWMIILHPKFQILVSLEF</sequence>
<protein>
    <submittedName>
        <fullName evidence="2">Uncharacterized protein</fullName>
    </submittedName>
</protein>
<accession>A0AAV0PMP4</accession>
<proteinExistence type="predicted"/>
<keyword evidence="3" id="KW-1185">Reference proteome</keyword>
<gene>
    <name evidence="2" type="ORF">LITE_LOCUS38917</name>
</gene>
<feature type="signal peptide" evidence="1">
    <location>
        <begin position="1"/>
        <end position="18"/>
    </location>
</feature>
<comment type="caution">
    <text evidence="2">The sequence shown here is derived from an EMBL/GenBank/DDBJ whole genome shotgun (WGS) entry which is preliminary data.</text>
</comment>
<name>A0AAV0PMP4_9ROSI</name>
<organism evidence="2 3">
    <name type="scientific">Linum tenue</name>
    <dbReference type="NCBI Taxonomy" id="586396"/>
    <lineage>
        <taxon>Eukaryota</taxon>
        <taxon>Viridiplantae</taxon>
        <taxon>Streptophyta</taxon>
        <taxon>Embryophyta</taxon>
        <taxon>Tracheophyta</taxon>
        <taxon>Spermatophyta</taxon>
        <taxon>Magnoliopsida</taxon>
        <taxon>eudicotyledons</taxon>
        <taxon>Gunneridae</taxon>
        <taxon>Pentapetalae</taxon>
        <taxon>rosids</taxon>
        <taxon>fabids</taxon>
        <taxon>Malpighiales</taxon>
        <taxon>Linaceae</taxon>
        <taxon>Linum</taxon>
    </lineage>
</organism>
<evidence type="ECO:0000313" key="2">
    <source>
        <dbReference type="EMBL" id="CAI0471473.1"/>
    </source>
</evidence>
<dbReference type="Proteomes" id="UP001154282">
    <property type="component" value="Unassembled WGS sequence"/>
</dbReference>
<reference evidence="2" key="1">
    <citation type="submission" date="2022-08" db="EMBL/GenBank/DDBJ databases">
        <authorList>
            <person name="Gutierrez-Valencia J."/>
        </authorList>
    </citation>
    <scope>NUCLEOTIDE SEQUENCE</scope>
</reference>
<evidence type="ECO:0000313" key="3">
    <source>
        <dbReference type="Proteomes" id="UP001154282"/>
    </source>
</evidence>
<feature type="chain" id="PRO_5043471536" evidence="1">
    <location>
        <begin position="19"/>
        <end position="49"/>
    </location>
</feature>